<dbReference type="GO" id="GO:0048472">
    <property type="term" value="F:threonine-phosphate decarboxylase activity"/>
    <property type="evidence" value="ECO:0007669"/>
    <property type="project" value="UniProtKB-EC"/>
</dbReference>
<dbReference type="Gene3D" id="3.40.640.10">
    <property type="entry name" value="Type I PLP-dependent aspartate aminotransferase-like (Major domain)"/>
    <property type="match status" value="1"/>
</dbReference>
<dbReference type="InterPro" id="IPR015422">
    <property type="entry name" value="PyrdxlP-dep_Trfase_small"/>
</dbReference>
<evidence type="ECO:0000313" key="11">
    <source>
        <dbReference type="EMBL" id="ADB95047.1"/>
    </source>
</evidence>
<evidence type="ECO:0000256" key="7">
    <source>
        <dbReference type="ARBA" id="ARBA00023239"/>
    </source>
</evidence>
<evidence type="ECO:0000259" key="10">
    <source>
        <dbReference type="Pfam" id="PF00155"/>
    </source>
</evidence>
<dbReference type="GO" id="GO:0030170">
    <property type="term" value="F:pyridoxal phosphate binding"/>
    <property type="evidence" value="ECO:0007669"/>
    <property type="project" value="InterPro"/>
</dbReference>
<keyword evidence="5" id="KW-0169">Cobalamin biosynthesis</keyword>
<keyword evidence="12" id="KW-1185">Reference proteome</keyword>
<reference evidence="11 12" key="1">
    <citation type="journal article" date="2010" name="Nature">
        <title>Metabolic streamlining in an open-ocean nitrogen-fixing cyanobacterium.</title>
        <authorList>
            <person name="Tripp H.J."/>
            <person name="Bench S.R."/>
            <person name="Turk K.A."/>
            <person name="Foster R.A."/>
            <person name="Desany B.A."/>
            <person name="Niazi F."/>
            <person name="Affourtit J.P."/>
            <person name="Zehr J.P."/>
        </authorList>
    </citation>
    <scope>NUCLEOTIDE SEQUENCE [LARGE SCALE GENOMIC DNA]</scope>
    <source>
        <strain evidence="12">ALOHA</strain>
    </source>
</reference>
<evidence type="ECO:0000256" key="6">
    <source>
        <dbReference type="ARBA" id="ARBA00022898"/>
    </source>
</evidence>
<comment type="pathway">
    <text evidence="3">Cofactor biosynthesis; adenosylcobalamin biosynthesis.</text>
</comment>
<dbReference type="NCBIfam" id="TIGR01140">
    <property type="entry name" value="L_thr_O3P_dcar"/>
    <property type="match status" value="1"/>
</dbReference>
<dbReference type="STRING" id="1453429.UCYN_03030"/>
<evidence type="ECO:0000256" key="4">
    <source>
        <dbReference type="ARBA" id="ARBA00012285"/>
    </source>
</evidence>
<name>D3ENJ7_ATETH</name>
<protein>
    <recommendedName>
        <fullName evidence="4">threonine-phosphate decarboxylase</fullName>
        <ecNumber evidence="4">4.1.1.81</ecNumber>
    </recommendedName>
    <alternativeName>
        <fullName evidence="8">L-threonine-O-3-phosphate decarboxylase</fullName>
    </alternativeName>
</protein>
<dbReference type="InterPro" id="IPR004838">
    <property type="entry name" value="NHTrfase_class1_PyrdxlP-BS"/>
</dbReference>
<dbReference type="SUPFAM" id="SSF53383">
    <property type="entry name" value="PLP-dependent transferases"/>
    <property type="match status" value="1"/>
</dbReference>
<evidence type="ECO:0000256" key="2">
    <source>
        <dbReference type="ARBA" id="ARBA00003444"/>
    </source>
</evidence>
<evidence type="ECO:0000256" key="9">
    <source>
        <dbReference type="ARBA" id="ARBA00048531"/>
    </source>
</evidence>
<dbReference type="UniPathway" id="UPA00148"/>
<dbReference type="Proteomes" id="UP000001405">
    <property type="component" value="Chromosome"/>
</dbReference>
<evidence type="ECO:0000313" key="12">
    <source>
        <dbReference type="Proteomes" id="UP000001405"/>
    </source>
</evidence>
<keyword evidence="6" id="KW-0663">Pyridoxal phosphate</keyword>
<dbReference type="PANTHER" id="PTHR42885:SF1">
    <property type="entry name" value="THREONINE-PHOSPHATE DECARBOXYLASE"/>
    <property type="match status" value="1"/>
</dbReference>
<dbReference type="CDD" id="cd00609">
    <property type="entry name" value="AAT_like"/>
    <property type="match status" value="1"/>
</dbReference>
<proteinExistence type="predicted"/>
<evidence type="ECO:0000256" key="3">
    <source>
        <dbReference type="ARBA" id="ARBA00004953"/>
    </source>
</evidence>
<dbReference type="HOGENOM" id="CLU_017584_3_2_3"/>
<sequence>MNMQRPIHGGNLFWAAYQIGCPASSILDFSASINPLGPPQSVLNAIQDALQDINHYPDPNYTQLRKILAQYHHLPPEWILIGNGVAELLTWAGRELAQEERTYVFKPFFNDYLRALKTFQANIEPVDFLWQQDNPIATLTSFKRKKSGVIVNNPHNPTGKLLKKEFFIPLLEESSLVVVDEAFMDFVDPLQEQSLISWISKYSNLIILRSLTKFYSIPGLRLGYVISHPDRIKKWQTWRDPWCVNYLAMVAGIAAINDKEFTYNTKRWLSFTSEKLFQGLSKIKGLKPISSSANFFLVETSMKSSTLQQKLLQKYHILIRDCLSFPELGDKYFRVAVRKHQDNKKLLDALSEILSI</sequence>
<comment type="cofactor">
    <cofactor evidence="1">
        <name>pyridoxal 5'-phosphate</name>
        <dbReference type="ChEBI" id="CHEBI:597326"/>
    </cofactor>
</comment>
<keyword evidence="7" id="KW-0456">Lyase</keyword>
<feature type="domain" description="Aminotransferase class I/classII large" evidence="10">
    <location>
        <begin position="26"/>
        <end position="350"/>
    </location>
</feature>
<dbReference type="Gene3D" id="3.90.1150.10">
    <property type="entry name" value="Aspartate Aminotransferase, domain 1"/>
    <property type="match status" value="1"/>
</dbReference>
<comment type="function">
    <text evidence="2">Decarboxylates L-threonine-O-3-phosphate to yield (R)-1-amino-2-propanol O-2-phosphate, the precursor for the linkage between the nucleotide loop and the corrin ring in cobalamin.</text>
</comment>
<dbReference type="EC" id="4.1.1.81" evidence="4"/>
<dbReference type="PANTHER" id="PTHR42885">
    <property type="entry name" value="HISTIDINOL-PHOSPHATE AMINOTRANSFERASE-RELATED"/>
    <property type="match status" value="1"/>
</dbReference>
<dbReference type="EMBL" id="CP001842">
    <property type="protein sequence ID" value="ADB95047.1"/>
    <property type="molecule type" value="Genomic_DNA"/>
</dbReference>
<gene>
    <name evidence="11" type="ordered locus">UCYN_03030</name>
</gene>
<comment type="catalytic activity">
    <reaction evidence="9">
        <text>O-phospho-L-threonine + H(+) = (R)-1-aminopropan-2-yl phosphate + CO2</text>
        <dbReference type="Rhea" id="RHEA:11492"/>
        <dbReference type="ChEBI" id="CHEBI:15378"/>
        <dbReference type="ChEBI" id="CHEBI:16526"/>
        <dbReference type="ChEBI" id="CHEBI:58563"/>
        <dbReference type="ChEBI" id="CHEBI:58675"/>
        <dbReference type="EC" id="4.1.1.81"/>
    </reaction>
</comment>
<evidence type="ECO:0000256" key="8">
    <source>
        <dbReference type="ARBA" id="ARBA00029996"/>
    </source>
</evidence>
<accession>D3ENJ7</accession>
<dbReference type="PATRIC" id="fig|713887.8.peg.285"/>
<dbReference type="InterPro" id="IPR005860">
    <property type="entry name" value="CobD"/>
</dbReference>
<organism evidence="12">
    <name type="scientific">Atelocyanobacterium thalassa (isolate ALOHA)</name>
    <dbReference type="NCBI Taxonomy" id="1453429"/>
    <lineage>
        <taxon>Bacteria</taxon>
        <taxon>Bacillati</taxon>
        <taxon>Cyanobacteriota</taxon>
        <taxon>Cyanophyceae</taxon>
        <taxon>Oscillatoriophycideae</taxon>
        <taxon>Chroococcales</taxon>
        <taxon>Aphanothecaceae</taxon>
        <taxon>Candidatus Atelocyanobacterium</taxon>
        <taxon>Candidatus Atelocyanobacterium thalassae</taxon>
    </lineage>
</organism>
<dbReference type="AlphaFoldDB" id="D3ENJ7"/>
<dbReference type="InterPro" id="IPR004839">
    <property type="entry name" value="Aminotransferase_I/II_large"/>
</dbReference>
<dbReference type="InterPro" id="IPR015424">
    <property type="entry name" value="PyrdxlP-dep_Trfase"/>
</dbReference>
<dbReference type="GO" id="GO:0009236">
    <property type="term" value="P:cobalamin biosynthetic process"/>
    <property type="evidence" value="ECO:0007669"/>
    <property type="project" value="UniProtKB-UniPathway"/>
</dbReference>
<dbReference type="KEGG" id="cyu:UCYN_03030"/>
<dbReference type="Pfam" id="PF00155">
    <property type="entry name" value="Aminotran_1_2"/>
    <property type="match status" value="1"/>
</dbReference>
<evidence type="ECO:0000256" key="1">
    <source>
        <dbReference type="ARBA" id="ARBA00001933"/>
    </source>
</evidence>
<evidence type="ECO:0000256" key="5">
    <source>
        <dbReference type="ARBA" id="ARBA00022573"/>
    </source>
</evidence>
<dbReference type="PROSITE" id="PS00105">
    <property type="entry name" value="AA_TRANSFER_CLASS_1"/>
    <property type="match status" value="1"/>
</dbReference>
<dbReference type="InterPro" id="IPR015421">
    <property type="entry name" value="PyrdxlP-dep_Trfase_major"/>
</dbReference>